<comment type="caution">
    <text evidence="2">The sequence shown here is derived from an EMBL/GenBank/DDBJ whole genome shotgun (WGS) entry which is preliminary data.</text>
</comment>
<dbReference type="EMBL" id="PKPP01004650">
    <property type="protein sequence ID" value="PWA63388.1"/>
    <property type="molecule type" value="Genomic_DNA"/>
</dbReference>
<accession>A0A2U1MQ57</accession>
<evidence type="ECO:0000256" key="1">
    <source>
        <dbReference type="SAM" id="MobiDB-lite"/>
    </source>
</evidence>
<evidence type="ECO:0000313" key="3">
    <source>
        <dbReference type="Proteomes" id="UP000245207"/>
    </source>
</evidence>
<dbReference type="Proteomes" id="UP000245207">
    <property type="component" value="Unassembled WGS sequence"/>
</dbReference>
<protein>
    <submittedName>
        <fullName evidence="2">Uncharacterized protein</fullName>
    </submittedName>
</protein>
<name>A0A2U1MQ57_ARTAN</name>
<dbReference type="AlphaFoldDB" id="A0A2U1MQ57"/>
<gene>
    <name evidence="2" type="ORF">CTI12_AA349520</name>
</gene>
<organism evidence="2 3">
    <name type="scientific">Artemisia annua</name>
    <name type="common">Sweet wormwood</name>
    <dbReference type="NCBI Taxonomy" id="35608"/>
    <lineage>
        <taxon>Eukaryota</taxon>
        <taxon>Viridiplantae</taxon>
        <taxon>Streptophyta</taxon>
        <taxon>Embryophyta</taxon>
        <taxon>Tracheophyta</taxon>
        <taxon>Spermatophyta</taxon>
        <taxon>Magnoliopsida</taxon>
        <taxon>eudicotyledons</taxon>
        <taxon>Gunneridae</taxon>
        <taxon>Pentapetalae</taxon>
        <taxon>asterids</taxon>
        <taxon>campanulids</taxon>
        <taxon>Asterales</taxon>
        <taxon>Asteraceae</taxon>
        <taxon>Asteroideae</taxon>
        <taxon>Anthemideae</taxon>
        <taxon>Artemisiinae</taxon>
        <taxon>Artemisia</taxon>
    </lineage>
</organism>
<evidence type="ECO:0000313" key="2">
    <source>
        <dbReference type="EMBL" id="PWA63388.1"/>
    </source>
</evidence>
<dbReference type="OrthoDB" id="999103at2759"/>
<keyword evidence="3" id="KW-1185">Reference proteome</keyword>
<proteinExistence type="predicted"/>
<feature type="compositionally biased region" description="Polar residues" evidence="1">
    <location>
        <begin position="364"/>
        <end position="377"/>
    </location>
</feature>
<reference evidence="2 3" key="1">
    <citation type="journal article" date="2018" name="Mol. Plant">
        <title>The genome of Artemisia annua provides insight into the evolution of Asteraceae family and artemisinin biosynthesis.</title>
        <authorList>
            <person name="Shen Q."/>
            <person name="Zhang L."/>
            <person name="Liao Z."/>
            <person name="Wang S."/>
            <person name="Yan T."/>
            <person name="Shi P."/>
            <person name="Liu M."/>
            <person name="Fu X."/>
            <person name="Pan Q."/>
            <person name="Wang Y."/>
            <person name="Lv Z."/>
            <person name="Lu X."/>
            <person name="Zhang F."/>
            <person name="Jiang W."/>
            <person name="Ma Y."/>
            <person name="Chen M."/>
            <person name="Hao X."/>
            <person name="Li L."/>
            <person name="Tang Y."/>
            <person name="Lv G."/>
            <person name="Zhou Y."/>
            <person name="Sun X."/>
            <person name="Brodelius P.E."/>
            <person name="Rose J.K.C."/>
            <person name="Tang K."/>
        </authorList>
    </citation>
    <scope>NUCLEOTIDE SEQUENCE [LARGE SCALE GENOMIC DNA]</scope>
    <source>
        <strain evidence="3">cv. Huhao1</strain>
        <tissue evidence="2">Leaf</tissue>
    </source>
</reference>
<feature type="region of interest" description="Disordered" evidence="1">
    <location>
        <begin position="322"/>
        <end position="383"/>
    </location>
</feature>
<sequence length="430" mass="47987">MLYNINDATFDNVWIGKLRLHANVARFDRKVVSQARPKVSPQVVDSKHSAPVTNKATSYVNVAKNFNTGCGSNSEHKAGGISSPTITLSQDSPNDFPLALLGCYKDFRSIANTHIICRNEGFMEIDVKYLGGLWVLFDFSSKEAKDKFLTHQGINSWFSSLKPWYDKFVVDERLIWLEIEGVPIRSWCNDTFNQIGRKWGEVLFLDDSDPCNRLSKRFCVKSSHAFLIFESTLVTLNKVTYAIRVRELCSWTPNFIELDSESDDESNSYGSQEQHGDNAYEINEVESVAEFMDGTGIGDVNQHHDKEDIAQEPTLSRHLVHDDLGKLPSDSDPFGLDPLINKTTKKANSSSPSITPDHPPGFSPSHNVQHNSESIHNFSGGEPSKKPGFSLLVRLEETIKVGLALGLNMEGCEKTLASLIAEKGDFKVVQ</sequence>